<dbReference type="GO" id="GO:0007155">
    <property type="term" value="P:cell adhesion"/>
    <property type="evidence" value="ECO:0007669"/>
    <property type="project" value="InterPro"/>
</dbReference>
<comment type="caution">
    <text evidence="1">The sequence shown here is derived from an EMBL/GenBank/DDBJ whole genome shotgun (WGS) entry which is preliminary data.</text>
</comment>
<proteinExistence type="predicted"/>
<protein>
    <submittedName>
        <fullName evidence="1">Uncharacterized protein</fullName>
    </submittedName>
</protein>
<reference evidence="1 2" key="3">
    <citation type="submission" date="2008-05" db="EMBL/GenBank/DDBJ databases">
        <authorList>
            <person name="Fulton L."/>
            <person name="Clifton S."/>
            <person name="Fulton B."/>
            <person name="Xu J."/>
            <person name="Minx P."/>
            <person name="Pepin K.H."/>
            <person name="Johnson M."/>
            <person name="Thiruvilangam P."/>
            <person name="Bhonagiri V."/>
            <person name="Nash W.E."/>
            <person name="Mardis E.R."/>
            <person name="Wilson R.K."/>
        </authorList>
    </citation>
    <scope>NUCLEOTIDE SEQUENCE [LARGE SCALE GENOMIC DNA]</scope>
    <source>
        <strain evidence="1 2">ATCC 25827</strain>
    </source>
</reference>
<dbReference type="InterPro" id="IPR036937">
    <property type="entry name" value="Adhesion_dom_fimbrial_sf"/>
</dbReference>
<accession>A0AA86YMX3</accession>
<reference evidence="2" key="2">
    <citation type="submission" date="2008-04" db="EMBL/GenBank/DDBJ databases">
        <title>Draft genome sequence of Providencia stuartii(ATCC 25827).</title>
        <authorList>
            <person name="Sudarsanam P."/>
            <person name="Ley R."/>
            <person name="Guruge J."/>
            <person name="Turnbaugh P.J."/>
            <person name="Mahowald M."/>
            <person name="Liep D."/>
            <person name="Gordon J."/>
        </authorList>
    </citation>
    <scope>NUCLEOTIDE SEQUENCE [LARGE SCALE GENOMIC DNA]</scope>
    <source>
        <strain evidence="2">ATCC 25827</strain>
    </source>
</reference>
<reference evidence="2" key="1">
    <citation type="submission" date="2008-04" db="EMBL/GenBank/DDBJ databases">
        <title>Draft genome sequence of Providencia stuartii (ATCC 25827).</title>
        <authorList>
            <person name="Sudarsanam P."/>
            <person name="Ley R."/>
            <person name="Guruge J."/>
            <person name="Turnbaugh P.J."/>
            <person name="Mahowald M."/>
            <person name="Liep D."/>
            <person name="Gordon J."/>
        </authorList>
    </citation>
    <scope>NUCLEOTIDE SEQUENCE [LARGE SCALE GENOMIC DNA]</scope>
    <source>
        <strain evidence="2">ATCC 25827</strain>
    </source>
</reference>
<gene>
    <name evidence="1" type="ORF">PROSTU_01230</name>
</gene>
<dbReference type="Gene3D" id="2.60.40.1090">
    <property type="entry name" value="Fimbrial-type adhesion domain"/>
    <property type="match status" value="1"/>
</dbReference>
<dbReference type="EMBL" id="ABJD02000099">
    <property type="protein sequence ID" value="EDU60696.1"/>
    <property type="molecule type" value="Genomic_DNA"/>
</dbReference>
<organism evidence="1 2">
    <name type="scientific">Providencia stuartii ATCC 25827</name>
    <dbReference type="NCBI Taxonomy" id="471874"/>
    <lineage>
        <taxon>Bacteria</taxon>
        <taxon>Pseudomonadati</taxon>
        <taxon>Pseudomonadota</taxon>
        <taxon>Gammaproteobacteria</taxon>
        <taxon>Enterobacterales</taxon>
        <taxon>Morganellaceae</taxon>
        <taxon>Providencia</taxon>
    </lineage>
</organism>
<dbReference type="AlphaFoldDB" id="A0AA86YMX3"/>
<name>A0AA86YMX3_PROST</name>
<sequence length="366" mass="39576">MSILTDLSSEELVQGFNPEFLSTPPNEGSLMRTMILFLTFSFFLTSNASAGFLEMTPGWYHAQNPRYENCVRKYTSGSAWGGISSGYYWMCRGVADSLSSQGFPPTRFYSHQKNGEFCEITYEFSIGKTDVPMKGPIIGFLPEGTYVWRARSDPNGGTVGGPIGRSNCETMLENLSVNFGMFSMGYISSDNQQPIFKYDGYPNPEGDAWSTMFVCVSEMSADGRLLEHTCNYQQINSDDGPPSPPMCIVDVDDMREIDHGVLNIESAEGTVLEGYGSIVCDSDTTVFIRVLEAPNGSVTLSSPDGATLSSRVVITIDNASTSGNIPSLDTTVKANVPSAITVSSTLGVPGSAGVYSGSFVLFVSYL</sequence>
<dbReference type="GO" id="GO:0009289">
    <property type="term" value="C:pilus"/>
    <property type="evidence" value="ECO:0007669"/>
    <property type="project" value="InterPro"/>
</dbReference>
<evidence type="ECO:0000313" key="1">
    <source>
        <dbReference type="EMBL" id="EDU60696.1"/>
    </source>
</evidence>
<dbReference type="Proteomes" id="UP000004506">
    <property type="component" value="Unassembled WGS sequence"/>
</dbReference>
<evidence type="ECO:0000313" key="2">
    <source>
        <dbReference type="Proteomes" id="UP000004506"/>
    </source>
</evidence>